<evidence type="ECO:0000256" key="13">
    <source>
        <dbReference type="ARBA" id="ARBA00049129"/>
    </source>
</evidence>
<evidence type="ECO:0000256" key="9">
    <source>
        <dbReference type="ARBA" id="ARBA00023163"/>
    </source>
</evidence>
<comment type="catalytic activity">
    <reaction evidence="12">
        <text>N(6)-methyl-L-lysyl(4)-[histone H3] + S-adenosyl-L-methionine = N(6),N(6)-dimethyl-L-lysyl(4)-[histone H3] + S-adenosyl-L-homocysteine + H(+)</text>
        <dbReference type="Rhea" id="RHEA:60268"/>
        <dbReference type="Rhea" id="RHEA-COMP:15540"/>
        <dbReference type="Rhea" id="RHEA-COMP:15543"/>
        <dbReference type="ChEBI" id="CHEBI:15378"/>
        <dbReference type="ChEBI" id="CHEBI:57856"/>
        <dbReference type="ChEBI" id="CHEBI:59789"/>
        <dbReference type="ChEBI" id="CHEBI:61929"/>
        <dbReference type="ChEBI" id="CHEBI:61976"/>
    </reaction>
</comment>
<keyword evidence="6" id="KW-0156">Chromatin regulator</keyword>
<dbReference type="Gene3D" id="2.170.270.10">
    <property type="entry name" value="SET domain"/>
    <property type="match status" value="1"/>
</dbReference>
<gene>
    <name evidence="16" type="ORF">GBAR_LOCUS9486</name>
</gene>
<evidence type="ECO:0000256" key="2">
    <source>
        <dbReference type="ARBA" id="ARBA00012182"/>
    </source>
</evidence>
<dbReference type="GO" id="GO:0048188">
    <property type="term" value="C:Set1C/COMPASS complex"/>
    <property type="evidence" value="ECO:0007669"/>
    <property type="project" value="InterPro"/>
</dbReference>
<dbReference type="SMART" id="SM00317">
    <property type="entry name" value="SET"/>
    <property type="match status" value="1"/>
</dbReference>
<dbReference type="GO" id="GO:0032259">
    <property type="term" value="P:methylation"/>
    <property type="evidence" value="ECO:0007669"/>
    <property type="project" value="UniProtKB-KW"/>
</dbReference>
<dbReference type="SMART" id="SM01291">
    <property type="entry name" value="N-SET"/>
    <property type="match status" value="1"/>
</dbReference>
<keyword evidence="5" id="KW-0949">S-adenosyl-L-methionine</keyword>
<feature type="non-terminal residue" evidence="16">
    <location>
        <position position="238"/>
    </location>
</feature>
<comment type="catalytic activity">
    <reaction evidence="11">
        <text>L-lysyl(4)-[histone H3] + 3 S-adenosyl-L-methionine = N(6),N(6),N(6)-trimethyl-L-lysyl(4)-[histone H3] + 3 S-adenosyl-L-homocysteine + 3 H(+)</text>
        <dbReference type="Rhea" id="RHEA:60260"/>
        <dbReference type="Rhea" id="RHEA-COMP:15537"/>
        <dbReference type="Rhea" id="RHEA-COMP:15547"/>
        <dbReference type="ChEBI" id="CHEBI:15378"/>
        <dbReference type="ChEBI" id="CHEBI:29969"/>
        <dbReference type="ChEBI" id="CHEBI:57856"/>
        <dbReference type="ChEBI" id="CHEBI:59789"/>
        <dbReference type="ChEBI" id="CHEBI:61961"/>
        <dbReference type="EC" id="2.1.1.354"/>
    </reaction>
</comment>
<keyword evidence="10" id="KW-0539">Nucleus</keyword>
<evidence type="ECO:0000256" key="6">
    <source>
        <dbReference type="ARBA" id="ARBA00022853"/>
    </source>
</evidence>
<feature type="domain" description="Post-SET" evidence="15">
    <location>
        <begin position="222"/>
        <end position="238"/>
    </location>
</feature>
<keyword evidence="8" id="KW-0805">Transcription regulation</keyword>
<protein>
    <recommendedName>
        <fullName evidence="2">[histone H3]-lysine(4) N-trimethyltransferase</fullName>
        <ecNumber evidence="2">2.1.1.354</ecNumber>
    </recommendedName>
</protein>
<evidence type="ECO:0000256" key="4">
    <source>
        <dbReference type="ARBA" id="ARBA00022679"/>
    </source>
</evidence>
<dbReference type="GO" id="GO:0140999">
    <property type="term" value="F:histone H3K4 trimethyltransferase activity"/>
    <property type="evidence" value="ECO:0007669"/>
    <property type="project" value="UniProtKB-EC"/>
</dbReference>
<keyword evidence="7" id="KW-0694">RNA-binding</keyword>
<dbReference type="PANTHER" id="PTHR45814:SF2">
    <property type="entry name" value="HISTONE-LYSINE N-METHYLTRANSFERASE SETD1"/>
    <property type="match status" value="1"/>
</dbReference>
<dbReference type="AlphaFoldDB" id="A0AA35RRK0"/>
<evidence type="ECO:0000256" key="1">
    <source>
        <dbReference type="ARBA" id="ARBA00004123"/>
    </source>
</evidence>
<evidence type="ECO:0000256" key="7">
    <source>
        <dbReference type="ARBA" id="ARBA00022884"/>
    </source>
</evidence>
<proteinExistence type="predicted"/>
<dbReference type="PROSITE" id="PS50280">
    <property type="entry name" value="SET"/>
    <property type="match status" value="1"/>
</dbReference>
<organism evidence="16 17">
    <name type="scientific">Geodia barretti</name>
    <name type="common">Barrett's horny sponge</name>
    <dbReference type="NCBI Taxonomy" id="519541"/>
    <lineage>
        <taxon>Eukaryota</taxon>
        <taxon>Metazoa</taxon>
        <taxon>Porifera</taxon>
        <taxon>Demospongiae</taxon>
        <taxon>Heteroscleromorpha</taxon>
        <taxon>Tetractinellida</taxon>
        <taxon>Astrophorina</taxon>
        <taxon>Geodiidae</taxon>
        <taxon>Geodia</taxon>
    </lineage>
</organism>
<dbReference type="InterPro" id="IPR037841">
    <property type="entry name" value="SET_SETD1A/B"/>
</dbReference>
<dbReference type="InterPro" id="IPR046341">
    <property type="entry name" value="SET_dom_sf"/>
</dbReference>
<feature type="domain" description="SET" evidence="14">
    <location>
        <begin position="99"/>
        <end position="216"/>
    </location>
</feature>
<name>A0AA35RRK0_GEOBA</name>
<dbReference type="InterPro" id="IPR024657">
    <property type="entry name" value="COMPASS_Set1_N-SET"/>
</dbReference>
<dbReference type="GO" id="GO:0003723">
    <property type="term" value="F:RNA binding"/>
    <property type="evidence" value="ECO:0007669"/>
    <property type="project" value="UniProtKB-KW"/>
</dbReference>
<keyword evidence="17" id="KW-1185">Reference proteome</keyword>
<comment type="subcellular location">
    <subcellularLocation>
        <location evidence="1">Nucleus</location>
    </subcellularLocation>
</comment>
<dbReference type="PANTHER" id="PTHR45814">
    <property type="entry name" value="HISTONE-LYSINE N-METHYLTRANSFERASE SETD1"/>
    <property type="match status" value="1"/>
</dbReference>
<evidence type="ECO:0000256" key="11">
    <source>
        <dbReference type="ARBA" id="ARBA00047571"/>
    </source>
</evidence>
<dbReference type="InterPro" id="IPR003616">
    <property type="entry name" value="Post-SET_dom"/>
</dbReference>
<dbReference type="SUPFAM" id="SSF82199">
    <property type="entry name" value="SET domain"/>
    <property type="match status" value="1"/>
</dbReference>
<reference evidence="16" key="1">
    <citation type="submission" date="2023-03" db="EMBL/GenBank/DDBJ databases">
        <authorList>
            <person name="Steffen K."/>
            <person name="Cardenas P."/>
        </authorList>
    </citation>
    <scope>NUCLEOTIDE SEQUENCE</scope>
</reference>
<keyword evidence="9" id="KW-0804">Transcription</keyword>
<dbReference type="PROSITE" id="PS50868">
    <property type="entry name" value="POST_SET"/>
    <property type="match status" value="1"/>
</dbReference>
<dbReference type="InterPro" id="IPR001214">
    <property type="entry name" value="SET_dom"/>
</dbReference>
<dbReference type="InterPro" id="IPR044570">
    <property type="entry name" value="Set1-like"/>
</dbReference>
<sequence>HPLSTGAPPPKRRRQDSQDLLVHATGCARSEGYYKIDARDKVKYLPHHRRKLRLNEKLEKKASSGRVNRAKLRRLASVFSTSDVSSDLAKYNQLKARKKLLKFSKSTIHNWGLFAIEAIAADEMVIEYVGEVVRQAVADERERRYEAAGIGSSYLFRVDHDYIIDATRNGNMARFINHCCDPNCYAKVISVGTQKKIVIYSKRDIAMGEEITYDYKFPIEEEKIPCLCGAPNCRGTLN</sequence>
<evidence type="ECO:0000313" key="17">
    <source>
        <dbReference type="Proteomes" id="UP001174909"/>
    </source>
</evidence>
<comment type="catalytic activity">
    <reaction evidence="13">
        <text>N(6),N(6)-dimethyl-L-lysyl(4)-[histone H3] + S-adenosyl-L-methionine = N(6),N(6),N(6)-trimethyl-L-lysyl(4)-[histone H3] + S-adenosyl-L-homocysteine + H(+)</text>
        <dbReference type="Rhea" id="RHEA:60272"/>
        <dbReference type="Rhea" id="RHEA-COMP:15537"/>
        <dbReference type="Rhea" id="RHEA-COMP:15540"/>
        <dbReference type="ChEBI" id="CHEBI:15378"/>
        <dbReference type="ChEBI" id="CHEBI:57856"/>
        <dbReference type="ChEBI" id="CHEBI:59789"/>
        <dbReference type="ChEBI" id="CHEBI:61961"/>
        <dbReference type="ChEBI" id="CHEBI:61976"/>
    </reaction>
</comment>
<evidence type="ECO:0000256" key="5">
    <source>
        <dbReference type="ARBA" id="ARBA00022691"/>
    </source>
</evidence>
<evidence type="ECO:0000259" key="15">
    <source>
        <dbReference type="PROSITE" id="PS50868"/>
    </source>
</evidence>
<evidence type="ECO:0000256" key="10">
    <source>
        <dbReference type="ARBA" id="ARBA00023242"/>
    </source>
</evidence>
<accession>A0AA35RRK0</accession>
<dbReference type="Pfam" id="PF00856">
    <property type="entry name" value="SET"/>
    <property type="match status" value="1"/>
</dbReference>
<evidence type="ECO:0000256" key="12">
    <source>
        <dbReference type="ARBA" id="ARBA00047583"/>
    </source>
</evidence>
<dbReference type="SMART" id="SM00508">
    <property type="entry name" value="PostSET"/>
    <property type="match status" value="1"/>
</dbReference>
<evidence type="ECO:0000313" key="16">
    <source>
        <dbReference type="EMBL" id="CAI8015286.1"/>
    </source>
</evidence>
<dbReference type="FunFam" id="2.170.270.10:FF:000010">
    <property type="entry name" value="Histone-lysine N-methyltransferase"/>
    <property type="match status" value="1"/>
</dbReference>
<keyword evidence="3" id="KW-0489">Methyltransferase</keyword>
<dbReference type="EC" id="2.1.1.354" evidence="2"/>
<dbReference type="Proteomes" id="UP001174909">
    <property type="component" value="Unassembled WGS sequence"/>
</dbReference>
<dbReference type="CDD" id="cd19169">
    <property type="entry name" value="SET_SETD1"/>
    <property type="match status" value="1"/>
</dbReference>
<comment type="caution">
    <text evidence="16">The sequence shown here is derived from an EMBL/GenBank/DDBJ whole genome shotgun (WGS) entry which is preliminary data.</text>
</comment>
<evidence type="ECO:0000259" key="14">
    <source>
        <dbReference type="PROSITE" id="PS50280"/>
    </source>
</evidence>
<keyword evidence="4" id="KW-0808">Transferase</keyword>
<dbReference type="EMBL" id="CASHTH010001433">
    <property type="protein sequence ID" value="CAI8015286.1"/>
    <property type="molecule type" value="Genomic_DNA"/>
</dbReference>
<evidence type="ECO:0000256" key="8">
    <source>
        <dbReference type="ARBA" id="ARBA00023015"/>
    </source>
</evidence>
<dbReference type="Pfam" id="PF11764">
    <property type="entry name" value="N-SET"/>
    <property type="match status" value="1"/>
</dbReference>
<evidence type="ECO:0000256" key="3">
    <source>
        <dbReference type="ARBA" id="ARBA00022603"/>
    </source>
</evidence>